<dbReference type="KEGG" id="ebz:J7S26_07125"/>
<dbReference type="InterPro" id="IPR029059">
    <property type="entry name" value="AB_hydrolase_5"/>
</dbReference>
<dbReference type="EMBL" id="CP072829">
    <property type="protein sequence ID" value="QTU84120.1"/>
    <property type="molecule type" value="Genomic_DNA"/>
</dbReference>
<dbReference type="InterPro" id="IPR029058">
    <property type="entry name" value="AB_hydrolase_fold"/>
</dbReference>
<dbReference type="PROSITE" id="PS51257">
    <property type="entry name" value="PROKAR_LIPOPROTEIN"/>
    <property type="match status" value="1"/>
</dbReference>
<evidence type="ECO:0000313" key="3">
    <source>
        <dbReference type="EMBL" id="NHM14271.1"/>
    </source>
</evidence>
<dbReference type="Pfam" id="PF12695">
    <property type="entry name" value="Abhydrolase_5"/>
    <property type="match status" value="1"/>
</dbReference>
<reference evidence="3 5" key="1">
    <citation type="submission" date="2019-11" db="EMBL/GenBank/DDBJ databases">
        <title>Eggerthellaceae novel genus isolated from the rectal contents of marmort.</title>
        <authorList>
            <person name="Zhang G."/>
        </authorList>
    </citation>
    <scope>NUCLEOTIDE SEQUENCE [LARGE SCALE GENOMIC DNA]</scope>
    <source>
        <strain evidence="3">Zg-886</strain>
        <strain evidence="5">zg-886</strain>
    </source>
</reference>
<feature type="region of interest" description="Disordered" evidence="1">
    <location>
        <begin position="216"/>
        <end position="264"/>
    </location>
</feature>
<proteinExistence type="predicted"/>
<dbReference type="GO" id="GO:0016787">
    <property type="term" value="F:hydrolase activity"/>
    <property type="evidence" value="ECO:0007669"/>
    <property type="project" value="UniProtKB-KW"/>
</dbReference>
<sequence>MAKTRRKWGRWIAAAIAAVLVVACVGFAAYVSNPYRADETALEAAADQGEYASDGTEVQRVGDMLAFVPENASVGLAFYPGGLVEAEAYAPLLQELASRGVLCVLCPMPLNLAVLNGTAADGAMQAFPQVDAWYVGGHSLGGVVAANYAADHADVVAGLVMLAAYPAADLSSAAFPAIAVRGTEDGVLNYQAYLDSRERWPQDAREVVLEGGNHSQFGSYGHQKGDGEATITPDQQWEDTADAVVSWMSDPDAEGRQDPSAEGE</sequence>
<feature type="compositionally biased region" description="Basic and acidic residues" evidence="1">
    <location>
        <begin position="253"/>
        <end position="264"/>
    </location>
</feature>
<name>A0A9E6MQ76_9ACTN</name>
<feature type="domain" description="Alpha/beta hydrolase fold-5" evidence="2">
    <location>
        <begin position="76"/>
        <end position="238"/>
    </location>
</feature>
<accession>A0A9E6MQ76</accession>
<dbReference type="EMBL" id="WPCR01000006">
    <property type="protein sequence ID" value="NHM14271.1"/>
    <property type="molecule type" value="Genomic_DNA"/>
</dbReference>
<dbReference type="Proteomes" id="UP000671910">
    <property type="component" value="Chromosome"/>
</dbReference>
<evidence type="ECO:0000313" key="5">
    <source>
        <dbReference type="Proteomes" id="UP000636394"/>
    </source>
</evidence>
<keyword evidence="4" id="KW-0378">Hydrolase</keyword>
<dbReference type="RefSeq" id="WP_166339480.1">
    <property type="nucleotide sequence ID" value="NZ_CP072829.1"/>
</dbReference>
<evidence type="ECO:0000256" key="1">
    <source>
        <dbReference type="SAM" id="MobiDB-lite"/>
    </source>
</evidence>
<reference evidence="4" key="2">
    <citation type="submission" date="2021-04" db="EMBL/GenBank/DDBJ databases">
        <title>Novel species in family Eggerthellaceae.</title>
        <authorList>
            <person name="Zhang G."/>
        </authorList>
    </citation>
    <scope>NUCLEOTIDE SEQUENCE</scope>
    <source>
        <strain evidence="4">Zg-886</strain>
    </source>
</reference>
<protein>
    <submittedName>
        <fullName evidence="4">Alpha/beta hydrolase</fullName>
    </submittedName>
</protein>
<evidence type="ECO:0000259" key="2">
    <source>
        <dbReference type="Pfam" id="PF12695"/>
    </source>
</evidence>
<evidence type="ECO:0000313" key="6">
    <source>
        <dbReference type="Proteomes" id="UP000671910"/>
    </source>
</evidence>
<dbReference type="Proteomes" id="UP000636394">
    <property type="component" value="Unassembled WGS sequence"/>
</dbReference>
<dbReference type="SUPFAM" id="SSF53474">
    <property type="entry name" value="alpha/beta-Hydrolases"/>
    <property type="match status" value="1"/>
</dbReference>
<evidence type="ECO:0000313" key="4">
    <source>
        <dbReference type="EMBL" id="QTU84120.1"/>
    </source>
</evidence>
<dbReference type="Gene3D" id="3.40.50.1820">
    <property type="entry name" value="alpha/beta hydrolase"/>
    <property type="match status" value="1"/>
</dbReference>
<dbReference type="AlphaFoldDB" id="A0A9E6MQ76"/>
<keyword evidence="5" id="KW-1185">Reference proteome</keyword>
<organism evidence="4 6">
    <name type="scientific">Xiamenia xianingshaonis</name>
    <dbReference type="NCBI Taxonomy" id="2682776"/>
    <lineage>
        <taxon>Bacteria</taxon>
        <taxon>Bacillati</taxon>
        <taxon>Actinomycetota</taxon>
        <taxon>Coriobacteriia</taxon>
        <taxon>Eggerthellales</taxon>
        <taxon>Eggerthellaceae</taxon>
        <taxon>Xiamenia</taxon>
    </lineage>
</organism>
<gene>
    <name evidence="3" type="ORF">GMI68_05745</name>
    <name evidence="4" type="ORF">J7S26_07125</name>
</gene>